<accession>A0A2K2CYU7</accession>
<proteinExistence type="predicted"/>
<evidence type="ECO:0000313" key="2">
    <source>
        <dbReference type="EnsemblPlants" id="PNT67199"/>
    </source>
</evidence>
<name>A0A2K2CYU7_BRADI</name>
<dbReference type="EMBL" id="CM000882">
    <property type="protein sequence ID" value="PNT67199.1"/>
    <property type="molecule type" value="Genomic_DNA"/>
</dbReference>
<reference evidence="1 2" key="1">
    <citation type="journal article" date="2010" name="Nature">
        <title>Genome sequencing and analysis of the model grass Brachypodium distachyon.</title>
        <authorList>
            <consortium name="International Brachypodium Initiative"/>
        </authorList>
    </citation>
    <scope>NUCLEOTIDE SEQUENCE [LARGE SCALE GENOMIC DNA]</scope>
    <source>
        <strain evidence="1 2">Bd21</strain>
    </source>
</reference>
<sequence>MRPGRSVEDAGPRCAANTWQNGFHSCFFFSTPRLPNPKSDGASVSRFSVKRDRVTGSAVGRRSAVNEGDDAMTWYRWSAG</sequence>
<evidence type="ECO:0000313" key="1">
    <source>
        <dbReference type="EMBL" id="PNT67199.1"/>
    </source>
</evidence>
<reference evidence="1" key="2">
    <citation type="submission" date="2017-06" db="EMBL/GenBank/DDBJ databases">
        <title>WGS assembly of Brachypodium distachyon.</title>
        <authorList>
            <consortium name="The International Brachypodium Initiative"/>
            <person name="Lucas S."/>
            <person name="Harmon-Smith M."/>
            <person name="Lail K."/>
            <person name="Tice H."/>
            <person name="Grimwood J."/>
            <person name="Bruce D."/>
            <person name="Barry K."/>
            <person name="Shu S."/>
            <person name="Lindquist E."/>
            <person name="Wang M."/>
            <person name="Pitluck S."/>
            <person name="Vogel J.P."/>
            <person name="Garvin D.F."/>
            <person name="Mockler T.C."/>
            <person name="Schmutz J."/>
            <person name="Rokhsar D."/>
            <person name="Bevan M.W."/>
        </authorList>
    </citation>
    <scope>NUCLEOTIDE SEQUENCE</scope>
    <source>
        <strain evidence="1">Bd21</strain>
    </source>
</reference>
<keyword evidence="3" id="KW-1185">Reference proteome</keyword>
<evidence type="ECO:0000313" key="3">
    <source>
        <dbReference type="Proteomes" id="UP000008810"/>
    </source>
</evidence>
<gene>
    <name evidence="1" type="ORF">BRADI_3g22488v3</name>
</gene>
<organism evidence="1">
    <name type="scientific">Brachypodium distachyon</name>
    <name type="common">Purple false brome</name>
    <name type="synonym">Trachynia distachya</name>
    <dbReference type="NCBI Taxonomy" id="15368"/>
    <lineage>
        <taxon>Eukaryota</taxon>
        <taxon>Viridiplantae</taxon>
        <taxon>Streptophyta</taxon>
        <taxon>Embryophyta</taxon>
        <taxon>Tracheophyta</taxon>
        <taxon>Spermatophyta</taxon>
        <taxon>Magnoliopsida</taxon>
        <taxon>Liliopsida</taxon>
        <taxon>Poales</taxon>
        <taxon>Poaceae</taxon>
        <taxon>BOP clade</taxon>
        <taxon>Pooideae</taxon>
        <taxon>Stipodae</taxon>
        <taxon>Brachypodieae</taxon>
        <taxon>Brachypodium</taxon>
    </lineage>
</organism>
<reference evidence="2" key="3">
    <citation type="submission" date="2018-08" db="UniProtKB">
        <authorList>
            <consortium name="EnsemblPlants"/>
        </authorList>
    </citation>
    <scope>IDENTIFICATION</scope>
    <source>
        <strain evidence="2">cv. Bd21</strain>
    </source>
</reference>
<protein>
    <submittedName>
        <fullName evidence="1 2">Uncharacterized protein</fullName>
    </submittedName>
</protein>
<dbReference type="Gramene" id="PNT67199">
    <property type="protein sequence ID" value="PNT67199"/>
    <property type="gene ID" value="BRADI_3g22488v3"/>
</dbReference>
<dbReference type="EnsemblPlants" id="PNT67199">
    <property type="protein sequence ID" value="PNT67199"/>
    <property type="gene ID" value="BRADI_3g22488v3"/>
</dbReference>
<dbReference type="Proteomes" id="UP000008810">
    <property type="component" value="Chromosome 3"/>
</dbReference>
<dbReference type="AlphaFoldDB" id="A0A2K2CYU7"/>
<dbReference type="InParanoid" id="A0A2K2CYU7"/>